<dbReference type="EMBL" id="QICS01000007">
    <property type="protein sequence ID" value="PXV89135.1"/>
    <property type="molecule type" value="Genomic_DNA"/>
</dbReference>
<evidence type="ECO:0000256" key="3">
    <source>
        <dbReference type="ARBA" id="ARBA00022490"/>
    </source>
</evidence>
<feature type="modified residue" description="4-aspartylphosphate" evidence="10">
    <location>
        <position position="54"/>
    </location>
</feature>
<protein>
    <recommendedName>
        <fullName evidence="2">Stage 0 sporulation protein A homolog</fullName>
    </recommendedName>
</protein>
<reference evidence="14 15" key="1">
    <citation type="journal article" date="2017" name="Genome Announc.">
        <title>Draft Genome Sequence of a Sporulating and Motile Strain of Lachnotalea glycerini Isolated from Water in Quebec City, Canada.</title>
        <authorList>
            <person name="Maheux A.F."/>
            <person name="Boudreau D.K."/>
            <person name="Berube E."/>
            <person name="Boissinot M."/>
            <person name="Raymond F."/>
            <person name="Brodeur S."/>
            <person name="Corbeil J."/>
            <person name="Isabel S."/>
            <person name="Omar R.F."/>
            <person name="Bergeron M.G."/>
        </authorList>
    </citation>
    <scope>NUCLEOTIDE SEQUENCE [LARGE SCALE GENOMIC DNA]</scope>
    <source>
        <strain evidence="14 15">CCRI-19302</strain>
    </source>
</reference>
<dbReference type="OrthoDB" id="9794370at2"/>
<feature type="domain" description="Response regulatory" evidence="12">
    <location>
        <begin position="2"/>
        <end position="119"/>
    </location>
</feature>
<dbReference type="Pfam" id="PF00072">
    <property type="entry name" value="Response_reg"/>
    <property type="match status" value="1"/>
</dbReference>
<name>A0A255IAG7_9FIRM</name>
<dbReference type="SUPFAM" id="SSF52172">
    <property type="entry name" value="CheY-like"/>
    <property type="match status" value="1"/>
</dbReference>
<dbReference type="Proteomes" id="UP000216411">
    <property type="component" value="Unassembled WGS sequence"/>
</dbReference>
<dbReference type="InterPro" id="IPR018060">
    <property type="entry name" value="HTH_AraC"/>
</dbReference>
<reference evidence="13 16" key="2">
    <citation type="submission" date="2018-05" db="EMBL/GenBank/DDBJ databases">
        <title>Genomic Encyclopedia of Type Strains, Phase IV (KMG-IV): sequencing the most valuable type-strain genomes for metagenomic binning, comparative biology and taxonomic classification.</title>
        <authorList>
            <person name="Goeker M."/>
        </authorList>
    </citation>
    <scope>NUCLEOTIDE SEQUENCE [LARGE SCALE GENOMIC DNA]</scope>
    <source>
        <strain evidence="13 16">DSM 28816</strain>
    </source>
</reference>
<dbReference type="CDD" id="cd17536">
    <property type="entry name" value="REC_YesN-like"/>
    <property type="match status" value="1"/>
</dbReference>
<dbReference type="EMBL" id="NOKA02000075">
    <property type="protein sequence ID" value="RDY28863.1"/>
    <property type="molecule type" value="Genomic_DNA"/>
</dbReference>
<evidence type="ECO:0000256" key="10">
    <source>
        <dbReference type="PROSITE-ProRule" id="PRU00169"/>
    </source>
</evidence>
<accession>A0A255IAG7</accession>
<dbReference type="SMART" id="SM00448">
    <property type="entry name" value="REC"/>
    <property type="match status" value="1"/>
</dbReference>
<gene>
    <name evidence="13" type="ORF">C8E03_107112</name>
    <name evidence="14" type="ORF">CG710_019030</name>
</gene>
<evidence type="ECO:0000256" key="4">
    <source>
        <dbReference type="ARBA" id="ARBA00022553"/>
    </source>
</evidence>
<evidence type="ECO:0000256" key="6">
    <source>
        <dbReference type="ARBA" id="ARBA00023015"/>
    </source>
</evidence>
<keyword evidence="4 10" id="KW-0597">Phosphoprotein</keyword>
<keyword evidence="6" id="KW-0805">Transcription regulation</keyword>
<dbReference type="InterPro" id="IPR011006">
    <property type="entry name" value="CheY-like_superfamily"/>
</dbReference>
<evidence type="ECO:0000313" key="15">
    <source>
        <dbReference type="Proteomes" id="UP000216411"/>
    </source>
</evidence>
<dbReference type="InterPro" id="IPR018062">
    <property type="entry name" value="HTH_AraC-typ_CS"/>
</dbReference>
<dbReference type="Pfam" id="PF12833">
    <property type="entry name" value="HTH_18"/>
    <property type="match status" value="1"/>
</dbReference>
<proteinExistence type="predicted"/>
<evidence type="ECO:0000256" key="1">
    <source>
        <dbReference type="ARBA" id="ARBA00004496"/>
    </source>
</evidence>
<keyword evidence="7" id="KW-0238">DNA-binding</keyword>
<keyword evidence="8" id="KW-0804">Transcription</keyword>
<evidence type="ECO:0000313" key="13">
    <source>
        <dbReference type="EMBL" id="PXV89135.1"/>
    </source>
</evidence>
<dbReference type="Gene3D" id="1.10.10.60">
    <property type="entry name" value="Homeodomain-like"/>
    <property type="match status" value="2"/>
</dbReference>
<organism evidence="13 16">
    <name type="scientific">Lachnotalea glycerini</name>
    <dbReference type="NCBI Taxonomy" id="1763509"/>
    <lineage>
        <taxon>Bacteria</taxon>
        <taxon>Bacillati</taxon>
        <taxon>Bacillota</taxon>
        <taxon>Clostridia</taxon>
        <taxon>Lachnospirales</taxon>
        <taxon>Lachnospiraceae</taxon>
        <taxon>Lachnotalea</taxon>
    </lineage>
</organism>
<dbReference type="PANTHER" id="PTHR42713:SF3">
    <property type="entry name" value="TRANSCRIPTIONAL REGULATORY PROTEIN HPTR"/>
    <property type="match status" value="1"/>
</dbReference>
<comment type="caution">
    <text evidence="13">The sequence shown here is derived from an EMBL/GenBank/DDBJ whole genome shotgun (WGS) entry which is preliminary data.</text>
</comment>
<dbReference type="GO" id="GO:0005737">
    <property type="term" value="C:cytoplasm"/>
    <property type="evidence" value="ECO:0007669"/>
    <property type="project" value="UniProtKB-SubCell"/>
</dbReference>
<evidence type="ECO:0000259" key="11">
    <source>
        <dbReference type="PROSITE" id="PS01124"/>
    </source>
</evidence>
<dbReference type="PROSITE" id="PS50110">
    <property type="entry name" value="RESPONSE_REGULATORY"/>
    <property type="match status" value="1"/>
</dbReference>
<dbReference type="PANTHER" id="PTHR42713">
    <property type="entry name" value="HISTIDINE KINASE-RELATED"/>
    <property type="match status" value="1"/>
</dbReference>
<evidence type="ECO:0000313" key="14">
    <source>
        <dbReference type="EMBL" id="RDY28863.1"/>
    </source>
</evidence>
<sequence length="511" mass="59995">MNVFIADDEAIIREGLKYIVDWKELGFSLCGEANNGDDTLAGILTLKPDLVLLDIRMPKLEGTEIVRISRERNYKGHFIILSGFSDFKYAQTAIRYGVDYYLTKPIDEDELTNAITSVKETIKAEQIHTDSIRQFKEKAKHTVLRDILLNSSDFESLNLKELNILDTKYQVIIYENYNRDSFGQNYSFAELLKISNKENHFFEHLKIHEKDIIVLKGSYALERFLDVLRHYRNIPQKGSYLDSIFLAYGRIVTRADDIHYSYEDALNLMNRRFFCEQNRHAIGYQKLPDVKQKDEINPQDAKFYSNKLCNYIQSYNRNMIVDTLVTLEKTLYLTQTDVPNIKLFLTDIYLQIKQEIDHVYSTMDIPFPSNSSVINFIDSKYYLYEIIQFFSEQFEMVMKAIGNSSSDSILDDIVYYINHNFHENIKLETIAPLFGYNSSYLGKIFNKKMGGNFNSYIDHVRIEHSKKLLIENQMKVYEISELVGYKNVDYFHKKFKKYVGMSPAEFRKRNV</sequence>
<keyword evidence="15" id="KW-1185">Reference proteome</keyword>
<dbReference type="SUPFAM" id="SSF46689">
    <property type="entry name" value="Homeodomain-like"/>
    <property type="match status" value="2"/>
</dbReference>
<keyword evidence="5" id="KW-0902">Two-component regulatory system</keyword>
<reference evidence="14" key="3">
    <citation type="submission" date="2018-07" db="EMBL/GenBank/DDBJ databases">
        <authorList>
            <person name="Quirk P.G."/>
            <person name="Krulwich T.A."/>
        </authorList>
    </citation>
    <scope>NUCLEOTIDE SEQUENCE</scope>
    <source>
        <strain evidence="14">CCRI-19302</strain>
    </source>
</reference>
<dbReference type="SMART" id="SM00342">
    <property type="entry name" value="HTH_ARAC"/>
    <property type="match status" value="1"/>
</dbReference>
<evidence type="ECO:0000256" key="9">
    <source>
        <dbReference type="ARBA" id="ARBA00024867"/>
    </source>
</evidence>
<comment type="subcellular location">
    <subcellularLocation>
        <location evidence="1">Cytoplasm</location>
    </subcellularLocation>
</comment>
<feature type="domain" description="HTH araC/xylS-type" evidence="11">
    <location>
        <begin position="411"/>
        <end position="509"/>
    </location>
</feature>
<evidence type="ECO:0000256" key="5">
    <source>
        <dbReference type="ARBA" id="ARBA00023012"/>
    </source>
</evidence>
<evidence type="ECO:0000256" key="8">
    <source>
        <dbReference type="ARBA" id="ARBA00023163"/>
    </source>
</evidence>
<dbReference type="InterPro" id="IPR051552">
    <property type="entry name" value="HptR"/>
</dbReference>
<evidence type="ECO:0000259" key="12">
    <source>
        <dbReference type="PROSITE" id="PS50110"/>
    </source>
</evidence>
<dbReference type="PRINTS" id="PR00032">
    <property type="entry name" value="HTHARAC"/>
</dbReference>
<dbReference type="InterPro" id="IPR020449">
    <property type="entry name" value="Tscrpt_reg_AraC-type_HTH"/>
</dbReference>
<comment type="function">
    <text evidence="9">May play the central regulatory role in sporulation. It may be an element of the effector pathway responsible for the activation of sporulation genes in response to nutritional stress. Spo0A may act in concert with spo0H (a sigma factor) to control the expression of some genes that are critical to the sporulation process.</text>
</comment>
<evidence type="ECO:0000313" key="16">
    <source>
        <dbReference type="Proteomes" id="UP000247523"/>
    </source>
</evidence>
<dbReference type="AlphaFoldDB" id="A0A255IAG7"/>
<dbReference type="InterPro" id="IPR009057">
    <property type="entry name" value="Homeodomain-like_sf"/>
</dbReference>
<dbReference type="GO" id="GO:0000160">
    <property type="term" value="P:phosphorelay signal transduction system"/>
    <property type="evidence" value="ECO:0007669"/>
    <property type="project" value="UniProtKB-KW"/>
</dbReference>
<dbReference type="Proteomes" id="UP000247523">
    <property type="component" value="Unassembled WGS sequence"/>
</dbReference>
<evidence type="ECO:0000256" key="7">
    <source>
        <dbReference type="ARBA" id="ARBA00023125"/>
    </source>
</evidence>
<dbReference type="Gene3D" id="3.40.50.2300">
    <property type="match status" value="1"/>
</dbReference>
<dbReference type="PROSITE" id="PS00041">
    <property type="entry name" value="HTH_ARAC_FAMILY_1"/>
    <property type="match status" value="1"/>
</dbReference>
<dbReference type="RefSeq" id="WP_094378212.1">
    <property type="nucleotide sequence ID" value="NZ_NOKA02000075.1"/>
</dbReference>
<dbReference type="GO" id="GO:0043565">
    <property type="term" value="F:sequence-specific DNA binding"/>
    <property type="evidence" value="ECO:0007669"/>
    <property type="project" value="InterPro"/>
</dbReference>
<dbReference type="PROSITE" id="PS01124">
    <property type="entry name" value="HTH_ARAC_FAMILY_2"/>
    <property type="match status" value="1"/>
</dbReference>
<dbReference type="InterPro" id="IPR001789">
    <property type="entry name" value="Sig_transdc_resp-reg_receiver"/>
</dbReference>
<dbReference type="GO" id="GO:0003700">
    <property type="term" value="F:DNA-binding transcription factor activity"/>
    <property type="evidence" value="ECO:0007669"/>
    <property type="project" value="InterPro"/>
</dbReference>
<evidence type="ECO:0000256" key="2">
    <source>
        <dbReference type="ARBA" id="ARBA00018672"/>
    </source>
</evidence>
<keyword evidence="3" id="KW-0963">Cytoplasm</keyword>